<evidence type="ECO:0000313" key="1">
    <source>
        <dbReference type="Proteomes" id="UP000887579"/>
    </source>
</evidence>
<accession>A0AC34FC33</accession>
<dbReference type="Proteomes" id="UP000887579">
    <property type="component" value="Unplaced"/>
</dbReference>
<reference evidence="2" key="1">
    <citation type="submission" date="2022-11" db="UniProtKB">
        <authorList>
            <consortium name="WormBaseParasite"/>
        </authorList>
    </citation>
    <scope>IDENTIFICATION</scope>
</reference>
<organism evidence="1 2">
    <name type="scientific">Panagrolaimus sp. ES5</name>
    <dbReference type="NCBI Taxonomy" id="591445"/>
    <lineage>
        <taxon>Eukaryota</taxon>
        <taxon>Metazoa</taxon>
        <taxon>Ecdysozoa</taxon>
        <taxon>Nematoda</taxon>
        <taxon>Chromadorea</taxon>
        <taxon>Rhabditida</taxon>
        <taxon>Tylenchina</taxon>
        <taxon>Panagrolaimomorpha</taxon>
        <taxon>Panagrolaimoidea</taxon>
        <taxon>Panagrolaimidae</taxon>
        <taxon>Panagrolaimus</taxon>
    </lineage>
</organism>
<dbReference type="WBParaSite" id="ES5_v2.g14897.t1">
    <property type="protein sequence ID" value="ES5_v2.g14897.t1"/>
    <property type="gene ID" value="ES5_v2.g14897"/>
</dbReference>
<proteinExistence type="predicted"/>
<evidence type="ECO:0000313" key="2">
    <source>
        <dbReference type="WBParaSite" id="ES5_v2.g14897.t1"/>
    </source>
</evidence>
<protein>
    <submittedName>
        <fullName evidence="2">Uncharacterized protein</fullName>
    </submittedName>
</protein>
<sequence length="138" mass="15363">MANANDEMQFAFAQPDLNSDTASEPESAGENANNNGPYCHACFLVEVEKEIVKLEWEHALMTEELAIQKAEIKAIQKRNKELQEACDLLSQELNQKISALEIGVAGNANLELMEFDKNYAINSFLNQADDLVDDVDTL</sequence>
<name>A0AC34FC33_9BILA</name>